<dbReference type="EMBL" id="OZ026884">
    <property type="protein sequence ID" value="CAL1241826.1"/>
    <property type="molecule type" value="Genomic_DNA"/>
</dbReference>
<dbReference type="PRINTS" id="PR00834">
    <property type="entry name" value="PROTEASES2C"/>
</dbReference>
<dbReference type="InterPro" id="IPR036034">
    <property type="entry name" value="PDZ_sf"/>
</dbReference>
<dbReference type="SMART" id="SM00228">
    <property type="entry name" value="PDZ"/>
    <property type="match status" value="2"/>
</dbReference>
<organism evidence="11 12">
    <name type="scientific">Candidatus Methylocalor cossyra</name>
    <dbReference type="NCBI Taxonomy" id="3108543"/>
    <lineage>
        <taxon>Bacteria</taxon>
        <taxon>Pseudomonadati</taxon>
        <taxon>Pseudomonadota</taxon>
        <taxon>Gammaproteobacteria</taxon>
        <taxon>Methylococcales</taxon>
        <taxon>Methylococcaceae</taxon>
        <taxon>Candidatus Methylocalor</taxon>
    </lineage>
</organism>
<evidence type="ECO:0000256" key="7">
    <source>
        <dbReference type="ARBA" id="ARBA00022801"/>
    </source>
</evidence>
<keyword evidence="3" id="KW-0645">Protease</keyword>
<dbReference type="PANTHER" id="PTHR22939:SF129">
    <property type="entry name" value="SERINE PROTEASE HTRA2, MITOCHONDRIAL"/>
    <property type="match status" value="1"/>
</dbReference>
<dbReference type="RefSeq" id="WP_348758307.1">
    <property type="nucleotide sequence ID" value="NZ_OZ026884.1"/>
</dbReference>
<sequence length="459" mass="48457">MLRALKKATNGWLCLSLWLTMPACGAVGHLPTTAADGRFSLAPMLEKVVPGVVNISTTTKVSIEQNPLFNDPFFRRFFDMPNRPRQEERQSLGSGVIVDAGEGFVVTNNHVIERADQITVTLRDGRHFDAKLVGADPETDVAIVRIKADNLTAVPFGDSNNLRVGDFVVAIGSPFGLSQTVTSGIVSALGRSGLGIEGYEDFIQTDASINPGNSGGALVDLDGKLVGINTAIVGPSGGNIGIGFAIPSSLVQPVMEQLIKYGEVQRGQLGIGVQDLTPDLAKALHLERSGGALIAQVQAGSAAAKAGLRAGDVVIALDGKPIANAAALRNAVGLLRIGTEVTLEIIRDGKHEKVAAQIAKPRRERMRAAELNQRLQGAQLGSIETGHPLYGEVEGVEVLAVEPGSPAWMAGLRQGDIITSVDRRPVKNLDEFRAAAESSKEALLLNVRRGDSAVFIAIQ</sequence>
<dbReference type="SUPFAM" id="SSF50156">
    <property type="entry name" value="PDZ domain-like"/>
    <property type="match status" value="2"/>
</dbReference>
<keyword evidence="8" id="KW-0720">Serine protease</keyword>
<dbReference type="InterPro" id="IPR001478">
    <property type="entry name" value="PDZ"/>
</dbReference>
<protein>
    <submittedName>
        <fullName evidence="11">Periplasmic serine endoprotease DegP</fullName>
        <ecNumber evidence="11">3.4.21.107</ecNumber>
    </submittedName>
</protein>
<comment type="subcellular location">
    <subcellularLocation>
        <location evidence="1">Periplasm</location>
    </subcellularLocation>
</comment>
<evidence type="ECO:0000313" key="12">
    <source>
        <dbReference type="Proteomes" id="UP001497493"/>
    </source>
</evidence>
<dbReference type="InterPro" id="IPR009003">
    <property type="entry name" value="Peptidase_S1_PA"/>
</dbReference>
<evidence type="ECO:0000256" key="9">
    <source>
        <dbReference type="SAM" id="SignalP"/>
    </source>
</evidence>
<gene>
    <name evidence="11" type="primary">degP</name>
    <name evidence="11" type="ORF">MECH1_V1_3050</name>
</gene>
<dbReference type="Pfam" id="PF17820">
    <property type="entry name" value="PDZ_6"/>
    <property type="match status" value="1"/>
</dbReference>
<feature type="domain" description="PDZ" evidence="10">
    <location>
        <begin position="258"/>
        <end position="349"/>
    </location>
</feature>
<dbReference type="EC" id="3.4.21.107" evidence="11"/>
<keyword evidence="7 11" id="KW-0378">Hydrolase</keyword>
<dbReference type="SUPFAM" id="SSF50494">
    <property type="entry name" value="Trypsin-like serine proteases"/>
    <property type="match status" value="1"/>
</dbReference>
<evidence type="ECO:0000256" key="2">
    <source>
        <dbReference type="ARBA" id="ARBA00010541"/>
    </source>
</evidence>
<dbReference type="PANTHER" id="PTHR22939">
    <property type="entry name" value="SERINE PROTEASE FAMILY S1C HTRA-RELATED"/>
    <property type="match status" value="1"/>
</dbReference>
<comment type="similarity">
    <text evidence="2">Belongs to the peptidase S1C family.</text>
</comment>
<accession>A0ABM9NME5</accession>
<dbReference type="InterPro" id="IPR041489">
    <property type="entry name" value="PDZ_6"/>
</dbReference>
<dbReference type="InterPro" id="IPR011782">
    <property type="entry name" value="Pept_S1C_Do"/>
</dbReference>
<dbReference type="CDD" id="cd10839">
    <property type="entry name" value="cpPDZ1_DegP-like"/>
    <property type="match status" value="1"/>
</dbReference>
<evidence type="ECO:0000256" key="8">
    <source>
        <dbReference type="ARBA" id="ARBA00022825"/>
    </source>
</evidence>
<feature type="chain" id="PRO_5045161363" evidence="9">
    <location>
        <begin position="26"/>
        <end position="459"/>
    </location>
</feature>
<keyword evidence="12" id="KW-1185">Reference proteome</keyword>
<keyword evidence="6" id="KW-0574">Periplasm</keyword>
<evidence type="ECO:0000259" key="10">
    <source>
        <dbReference type="PROSITE" id="PS50106"/>
    </source>
</evidence>
<name>A0ABM9NME5_9GAMM</name>
<evidence type="ECO:0000313" key="11">
    <source>
        <dbReference type="EMBL" id="CAL1241826.1"/>
    </source>
</evidence>
<dbReference type="GO" id="GO:0016787">
    <property type="term" value="F:hydrolase activity"/>
    <property type="evidence" value="ECO:0007669"/>
    <property type="project" value="UniProtKB-KW"/>
</dbReference>
<feature type="domain" description="PDZ" evidence="10">
    <location>
        <begin position="368"/>
        <end position="451"/>
    </location>
</feature>
<dbReference type="NCBIfam" id="TIGR02037">
    <property type="entry name" value="degP_htrA_DO"/>
    <property type="match status" value="1"/>
</dbReference>
<dbReference type="InterPro" id="IPR001940">
    <property type="entry name" value="Peptidase_S1C"/>
</dbReference>
<proteinExistence type="inferred from homology"/>
<dbReference type="PROSITE" id="PS50106">
    <property type="entry name" value="PDZ"/>
    <property type="match status" value="2"/>
</dbReference>
<dbReference type="Pfam" id="PF13365">
    <property type="entry name" value="Trypsin_2"/>
    <property type="match status" value="1"/>
</dbReference>
<evidence type="ECO:0000256" key="4">
    <source>
        <dbReference type="ARBA" id="ARBA00022729"/>
    </source>
</evidence>
<dbReference type="Proteomes" id="UP001497493">
    <property type="component" value="Chromosome"/>
</dbReference>
<reference evidence="11 12" key="1">
    <citation type="submission" date="2024-04" db="EMBL/GenBank/DDBJ databases">
        <authorList>
            <person name="Cremers G."/>
        </authorList>
    </citation>
    <scope>NUCLEOTIDE SEQUENCE [LARGE SCALE GENOMIC DNA]</scope>
    <source>
        <strain evidence="11">MeCH1-AG</strain>
    </source>
</reference>
<dbReference type="Gene3D" id="2.30.42.10">
    <property type="match status" value="2"/>
</dbReference>
<dbReference type="Gene3D" id="2.40.10.120">
    <property type="match status" value="1"/>
</dbReference>
<feature type="signal peptide" evidence="9">
    <location>
        <begin position="1"/>
        <end position="25"/>
    </location>
</feature>
<evidence type="ECO:0000256" key="1">
    <source>
        <dbReference type="ARBA" id="ARBA00004418"/>
    </source>
</evidence>
<keyword evidence="5" id="KW-0677">Repeat</keyword>
<evidence type="ECO:0000256" key="3">
    <source>
        <dbReference type="ARBA" id="ARBA00022670"/>
    </source>
</evidence>
<dbReference type="Pfam" id="PF13180">
    <property type="entry name" value="PDZ_2"/>
    <property type="match status" value="1"/>
</dbReference>
<evidence type="ECO:0000256" key="5">
    <source>
        <dbReference type="ARBA" id="ARBA00022737"/>
    </source>
</evidence>
<evidence type="ECO:0000256" key="6">
    <source>
        <dbReference type="ARBA" id="ARBA00022764"/>
    </source>
</evidence>
<keyword evidence="4 9" id="KW-0732">Signal</keyword>